<dbReference type="AlphaFoldDB" id="A0AA39W4R6"/>
<gene>
    <name evidence="2" type="ORF">B0T17DRAFT_401349</name>
</gene>
<dbReference type="PROSITE" id="PS00028">
    <property type="entry name" value="ZINC_FINGER_C2H2_1"/>
    <property type="match status" value="1"/>
</dbReference>
<dbReference type="Proteomes" id="UP001174934">
    <property type="component" value="Unassembled WGS sequence"/>
</dbReference>
<evidence type="ECO:0000313" key="2">
    <source>
        <dbReference type="EMBL" id="KAK0612279.1"/>
    </source>
</evidence>
<sequence>MAPVETTIEGQYRRRDAAINAIVAYCAVVEGLAACRTNSSTTNVVQQSVIKDDPPTGSRLHVAAMSVFITKDEDRPGRCFLCVGEALRLELDDPCIDKLIHVFYMSGDLTKHFRRRHLSNLREDDKLQCRVCVMPLDNKMHLQNHARRIHGTVPFSLSLSLSPFFSLSLQSSFPNHTTETMATTTLSTSSQGVLRRHPHVSFDWQATLAGQDPNWVDPCELVTFGDLGNPAWWLPFDFGERSAHKSTTEASRPSTLLAVIVGIRTALLCGNRLV</sequence>
<evidence type="ECO:0000259" key="1">
    <source>
        <dbReference type="PROSITE" id="PS00028"/>
    </source>
</evidence>
<protein>
    <recommendedName>
        <fullName evidence="1">C2H2-type domain-containing protein</fullName>
    </recommendedName>
</protein>
<keyword evidence="3" id="KW-1185">Reference proteome</keyword>
<organism evidence="2 3">
    <name type="scientific">Bombardia bombarda</name>
    <dbReference type="NCBI Taxonomy" id="252184"/>
    <lineage>
        <taxon>Eukaryota</taxon>
        <taxon>Fungi</taxon>
        <taxon>Dikarya</taxon>
        <taxon>Ascomycota</taxon>
        <taxon>Pezizomycotina</taxon>
        <taxon>Sordariomycetes</taxon>
        <taxon>Sordariomycetidae</taxon>
        <taxon>Sordariales</taxon>
        <taxon>Lasiosphaeriaceae</taxon>
        <taxon>Bombardia</taxon>
    </lineage>
</organism>
<comment type="caution">
    <text evidence="2">The sequence shown here is derived from an EMBL/GenBank/DDBJ whole genome shotgun (WGS) entry which is preliminary data.</text>
</comment>
<accession>A0AA39W4R6</accession>
<name>A0AA39W4R6_9PEZI</name>
<proteinExistence type="predicted"/>
<dbReference type="EMBL" id="JAULSR010000009">
    <property type="protein sequence ID" value="KAK0612279.1"/>
    <property type="molecule type" value="Genomic_DNA"/>
</dbReference>
<feature type="domain" description="C2H2-type" evidence="1">
    <location>
        <begin position="129"/>
        <end position="150"/>
    </location>
</feature>
<reference evidence="2" key="1">
    <citation type="submission" date="2023-06" db="EMBL/GenBank/DDBJ databases">
        <title>Genome-scale phylogeny and comparative genomics of the fungal order Sordariales.</title>
        <authorList>
            <consortium name="Lawrence Berkeley National Laboratory"/>
            <person name="Hensen N."/>
            <person name="Bonometti L."/>
            <person name="Westerberg I."/>
            <person name="Brannstrom I.O."/>
            <person name="Guillou S."/>
            <person name="Cros-Aarteil S."/>
            <person name="Calhoun S."/>
            <person name="Haridas S."/>
            <person name="Kuo A."/>
            <person name="Mondo S."/>
            <person name="Pangilinan J."/>
            <person name="Riley R."/>
            <person name="LaButti K."/>
            <person name="Andreopoulos B."/>
            <person name="Lipzen A."/>
            <person name="Chen C."/>
            <person name="Yanf M."/>
            <person name="Daum C."/>
            <person name="Ng V."/>
            <person name="Clum A."/>
            <person name="Steindorff A."/>
            <person name="Ohm R."/>
            <person name="Martin F."/>
            <person name="Silar P."/>
            <person name="Natvig D."/>
            <person name="Lalanne C."/>
            <person name="Gautier V."/>
            <person name="Ament-velasquez S.L."/>
            <person name="Kruys A."/>
            <person name="Hutchinson M.I."/>
            <person name="Powell A.J."/>
            <person name="Barry K."/>
            <person name="Miller A.N."/>
            <person name="Grigoriev I.V."/>
            <person name="Debuchy R."/>
            <person name="Gladieux P."/>
            <person name="Thoren M.H."/>
            <person name="Johannesson H."/>
        </authorList>
    </citation>
    <scope>NUCLEOTIDE SEQUENCE</scope>
    <source>
        <strain evidence="2">SMH3391-2</strain>
    </source>
</reference>
<evidence type="ECO:0000313" key="3">
    <source>
        <dbReference type="Proteomes" id="UP001174934"/>
    </source>
</evidence>
<dbReference type="InterPro" id="IPR013087">
    <property type="entry name" value="Znf_C2H2_type"/>
</dbReference>